<dbReference type="EMBL" id="LVJH01000029">
    <property type="protein sequence ID" value="OAB41315.1"/>
    <property type="molecule type" value="Genomic_DNA"/>
</dbReference>
<dbReference type="InterPro" id="IPR002745">
    <property type="entry name" value="Ptrans_KptA/Tpt1"/>
</dbReference>
<keyword evidence="3 5" id="KW-0520">NAD</keyword>
<protein>
    <recommendedName>
        <fullName evidence="5">Probable RNA 2'-phosphotransferase</fullName>
        <ecNumber evidence="5">2.7.1.-</ecNumber>
    </recommendedName>
</protein>
<dbReference type="AlphaFoldDB" id="A0A168JZJ6"/>
<dbReference type="Gene3D" id="1.10.10.970">
    <property type="entry name" value="RNA 2'-phosphotransferase, Tpt1/KptA family, N-terminal domain"/>
    <property type="match status" value="1"/>
</dbReference>
<dbReference type="GO" id="GO:0006388">
    <property type="term" value="P:tRNA splicing, via endonucleolytic cleavage and ligation"/>
    <property type="evidence" value="ECO:0007669"/>
    <property type="project" value="UniProtKB-UniRule"/>
</dbReference>
<dbReference type="InterPro" id="IPR042080">
    <property type="entry name" value="RNA_2'-PTrans_N"/>
</dbReference>
<dbReference type="HAMAP" id="MF_00299">
    <property type="entry name" value="KptA"/>
    <property type="match status" value="1"/>
</dbReference>
<comment type="similarity">
    <text evidence="1 5">Belongs to the KptA/TPT1 family.</text>
</comment>
<sequence>MLSNKQEESLSKFMSKILRHTPEQFGIILDHEGYCDVQELIKALRSENRWSDIEEADVIQVVTNCAKQRYEIVNGYIRANYGHSAGRLDYQESVPPTALYHGTNTKVLNKILIEGIKPMGRKYVHLSETLEFATLAGKRRGELVILEVNTAEALANGVKFYVANNGVWLADFVPSKYLMELK</sequence>
<name>A0A168JZJ6_9BACL</name>
<reference evidence="6 7" key="1">
    <citation type="submission" date="2016-03" db="EMBL/GenBank/DDBJ databases">
        <title>Draft genome sequence of Paenibacillus glacialis DSM 22343.</title>
        <authorList>
            <person name="Shin S.-K."/>
            <person name="Yi H."/>
        </authorList>
    </citation>
    <scope>NUCLEOTIDE SEQUENCE [LARGE SCALE GENOMIC DNA]</scope>
    <source>
        <strain evidence="6 7">DSM 22343</strain>
    </source>
</reference>
<keyword evidence="2 5" id="KW-0808">Transferase</keyword>
<dbReference type="PANTHER" id="PTHR12684">
    <property type="entry name" value="PUTATIVE PHOSPHOTRANSFERASE"/>
    <property type="match status" value="1"/>
</dbReference>
<dbReference type="InterPro" id="IPR042081">
    <property type="entry name" value="RNA_2'-PTrans_C"/>
</dbReference>
<dbReference type="GO" id="GO:0003950">
    <property type="term" value="F:NAD+ poly-ADP-ribosyltransferase activity"/>
    <property type="evidence" value="ECO:0007669"/>
    <property type="project" value="InterPro"/>
</dbReference>
<dbReference type="Proteomes" id="UP000076967">
    <property type="component" value="Unassembled WGS sequence"/>
</dbReference>
<comment type="caution">
    <text evidence="6">The sequence shown here is derived from an EMBL/GenBank/DDBJ whole genome shotgun (WGS) entry which is preliminary data.</text>
</comment>
<keyword evidence="7" id="KW-1185">Reference proteome</keyword>
<evidence type="ECO:0000313" key="7">
    <source>
        <dbReference type="Proteomes" id="UP000076967"/>
    </source>
</evidence>
<gene>
    <name evidence="5" type="primary">kptA</name>
    <name evidence="6" type="ORF">PGLA_16025</name>
</gene>
<comment type="function">
    <text evidence="4 5">Removes the 2'-phosphate from RNA via an intermediate in which the phosphate is ADP-ribosylated by NAD followed by a presumed transesterification to release the RNA and generate ADP-ribose 1''-2''-cyclic phosphate (APPR&gt;P). May function as an ADP-ribosylase.</text>
</comment>
<proteinExistence type="inferred from homology"/>
<dbReference type="STRING" id="494026.PGLA_16025"/>
<evidence type="ECO:0000256" key="3">
    <source>
        <dbReference type="ARBA" id="ARBA00023027"/>
    </source>
</evidence>
<evidence type="ECO:0000256" key="4">
    <source>
        <dbReference type="ARBA" id="ARBA00025212"/>
    </source>
</evidence>
<dbReference type="RefSeq" id="WP_068534478.1">
    <property type="nucleotide sequence ID" value="NZ_LVJH01000029.1"/>
</dbReference>
<accession>A0A168JZJ6</accession>
<dbReference type="EC" id="2.7.1.-" evidence="5"/>
<dbReference type="GO" id="GO:0000215">
    <property type="term" value="F:tRNA 2'-phosphotransferase activity"/>
    <property type="evidence" value="ECO:0007669"/>
    <property type="project" value="TreeGrafter"/>
</dbReference>
<dbReference type="Pfam" id="PF01885">
    <property type="entry name" value="PTS_2-RNA"/>
    <property type="match status" value="1"/>
</dbReference>
<dbReference type="OrthoDB" id="4537997at2"/>
<evidence type="ECO:0000256" key="2">
    <source>
        <dbReference type="ARBA" id="ARBA00022679"/>
    </source>
</evidence>
<evidence type="ECO:0000256" key="5">
    <source>
        <dbReference type="HAMAP-Rule" id="MF_00299"/>
    </source>
</evidence>
<organism evidence="6 7">
    <name type="scientific">Paenibacillus glacialis</name>
    <dbReference type="NCBI Taxonomy" id="494026"/>
    <lineage>
        <taxon>Bacteria</taxon>
        <taxon>Bacillati</taxon>
        <taxon>Bacillota</taxon>
        <taxon>Bacilli</taxon>
        <taxon>Bacillales</taxon>
        <taxon>Paenibacillaceae</taxon>
        <taxon>Paenibacillus</taxon>
    </lineage>
</organism>
<evidence type="ECO:0000256" key="1">
    <source>
        <dbReference type="ARBA" id="ARBA00009836"/>
    </source>
</evidence>
<evidence type="ECO:0000313" key="6">
    <source>
        <dbReference type="EMBL" id="OAB41315.1"/>
    </source>
</evidence>
<dbReference type="InterPro" id="IPR022928">
    <property type="entry name" value="RNA_2'-PTrans_KptA"/>
</dbReference>
<dbReference type="PANTHER" id="PTHR12684:SF2">
    <property type="entry name" value="TRNA 2'-PHOSPHOTRANSFERASE 1"/>
    <property type="match status" value="1"/>
</dbReference>
<dbReference type="Gene3D" id="3.20.170.30">
    <property type="match status" value="1"/>
</dbReference>
<dbReference type="SUPFAM" id="SSF56399">
    <property type="entry name" value="ADP-ribosylation"/>
    <property type="match status" value="1"/>
</dbReference>